<dbReference type="AlphaFoldDB" id="A0A9D1VAJ0"/>
<evidence type="ECO:0000313" key="2">
    <source>
        <dbReference type="EMBL" id="HIX19437.1"/>
    </source>
</evidence>
<comment type="caution">
    <text evidence="2">The sequence shown here is derived from an EMBL/GenBank/DDBJ whole genome shotgun (WGS) entry which is preliminary data.</text>
</comment>
<dbReference type="Proteomes" id="UP000823964">
    <property type="component" value="Unassembled WGS sequence"/>
</dbReference>
<feature type="signal peptide" evidence="1">
    <location>
        <begin position="1"/>
        <end position="27"/>
    </location>
</feature>
<dbReference type="EMBL" id="DXFQ01000038">
    <property type="protein sequence ID" value="HIX19437.1"/>
    <property type="molecule type" value="Genomic_DNA"/>
</dbReference>
<feature type="chain" id="PRO_5039213453" description="TraB/GumN family protein" evidence="1">
    <location>
        <begin position="28"/>
        <end position="293"/>
    </location>
</feature>
<proteinExistence type="predicted"/>
<evidence type="ECO:0008006" key="4">
    <source>
        <dbReference type="Google" id="ProtNLM"/>
    </source>
</evidence>
<evidence type="ECO:0000256" key="1">
    <source>
        <dbReference type="SAM" id="SignalP"/>
    </source>
</evidence>
<gene>
    <name evidence="2" type="ORF">H9862_02395</name>
</gene>
<protein>
    <recommendedName>
        <fullName evidence="4">TraB/GumN family protein</fullName>
    </recommendedName>
</protein>
<evidence type="ECO:0000313" key="3">
    <source>
        <dbReference type="Proteomes" id="UP000823964"/>
    </source>
</evidence>
<accession>A0A9D1VAJ0</accession>
<organism evidence="2 3">
    <name type="scientific">Candidatus Akkermansia intestinigallinarum</name>
    <dbReference type="NCBI Taxonomy" id="2838431"/>
    <lineage>
        <taxon>Bacteria</taxon>
        <taxon>Pseudomonadati</taxon>
        <taxon>Verrucomicrobiota</taxon>
        <taxon>Verrucomicrobiia</taxon>
        <taxon>Verrucomicrobiales</taxon>
        <taxon>Akkermansiaceae</taxon>
        <taxon>Akkermansia</taxon>
    </lineage>
</organism>
<reference evidence="2" key="2">
    <citation type="submission" date="2021-04" db="EMBL/GenBank/DDBJ databases">
        <authorList>
            <person name="Gilroy R."/>
        </authorList>
    </citation>
    <scope>NUCLEOTIDE SEQUENCE</scope>
    <source>
        <strain evidence="2">14975</strain>
    </source>
</reference>
<sequence length="293" mass="32722">MKPLLGQSLWACCLAALAAAPLSPARADEAGDASRPRPPESITMPEIPVRLAQRGDELQLETLCVDLADASGRSVILVGTTHLGEEGYYRQLQQILDACDLVLYEDMAGGTLGLAWQLRHKAADGSLTPHERDLLDQINLIDTDPASAENRKAAAHRLHRQTRVIDYGGPQFVWADLSYRELAERLRTCPPPPAYTPVPPVLPPLNGPLTPDRQARRALAAQLCEPNGARYVMKTPFMRERDRHCLSVFDAQSRDRRRTAILYGAMHLPHIVELLQQRGFRLRGLRWYKAFTL</sequence>
<keyword evidence="1" id="KW-0732">Signal</keyword>
<reference evidence="2" key="1">
    <citation type="journal article" date="2021" name="PeerJ">
        <title>Extensive microbial diversity within the chicken gut microbiome revealed by metagenomics and culture.</title>
        <authorList>
            <person name="Gilroy R."/>
            <person name="Ravi A."/>
            <person name="Getino M."/>
            <person name="Pursley I."/>
            <person name="Horton D.L."/>
            <person name="Alikhan N.F."/>
            <person name="Baker D."/>
            <person name="Gharbi K."/>
            <person name="Hall N."/>
            <person name="Watson M."/>
            <person name="Adriaenssens E.M."/>
            <person name="Foster-Nyarko E."/>
            <person name="Jarju S."/>
            <person name="Secka A."/>
            <person name="Antonio M."/>
            <person name="Oren A."/>
            <person name="Chaudhuri R.R."/>
            <person name="La Ragione R."/>
            <person name="Hildebrand F."/>
            <person name="Pallen M.J."/>
        </authorList>
    </citation>
    <scope>NUCLEOTIDE SEQUENCE</scope>
    <source>
        <strain evidence="2">14975</strain>
    </source>
</reference>
<name>A0A9D1VAJ0_9BACT</name>